<feature type="domain" description="RecC C-terminal" evidence="12">
    <location>
        <begin position="829"/>
        <end position="1054"/>
    </location>
</feature>
<dbReference type="Pfam" id="PF17946">
    <property type="entry name" value="RecC_C"/>
    <property type="match status" value="1"/>
</dbReference>
<keyword evidence="5 10" id="KW-0347">Helicase</keyword>
<keyword evidence="7 10" id="KW-0067">ATP-binding</keyword>
<feature type="compositionally biased region" description="Polar residues" evidence="11">
    <location>
        <begin position="265"/>
        <end position="276"/>
    </location>
</feature>
<dbReference type="Gene3D" id="1.10.10.990">
    <property type="match status" value="1"/>
</dbReference>
<dbReference type="EMBL" id="BAAAPY010000001">
    <property type="protein sequence ID" value="GAA2068303.1"/>
    <property type="molecule type" value="Genomic_DNA"/>
</dbReference>
<gene>
    <name evidence="10 13" type="primary">recC</name>
    <name evidence="13" type="ORF">GCM10009821_00010</name>
</gene>
<reference evidence="14" key="1">
    <citation type="journal article" date="2019" name="Int. J. Syst. Evol. Microbiol.">
        <title>The Global Catalogue of Microorganisms (GCM) 10K type strain sequencing project: providing services to taxonomists for standard genome sequencing and annotation.</title>
        <authorList>
            <consortium name="The Broad Institute Genomics Platform"/>
            <consortium name="The Broad Institute Genome Sequencing Center for Infectious Disease"/>
            <person name="Wu L."/>
            <person name="Ma J."/>
        </authorList>
    </citation>
    <scope>NUCLEOTIDE SEQUENCE [LARGE SCALE GENOMIC DNA]</scope>
    <source>
        <strain evidence="14">JCM 15749</strain>
    </source>
</reference>
<evidence type="ECO:0000256" key="7">
    <source>
        <dbReference type="ARBA" id="ARBA00022840"/>
    </source>
</evidence>
<dbReference type="InterPro" id="IPR027417">
    <property type="entry name" value="P-loop_NTPase"/>
</dbReference>
<evidence type="ECO:0000256" key="8">
    <source>
        <dbReference type="ARBA" id="ARBA00023125"/>
    </source>
</evidence>
<dbReference type="HAMAP" id="MF_01486">
    <property type="entry name" value="RecC"/>
    <property type="match status" value="1"/>
</dbReference>
<comment type="miscellaneous">
    <text evidence="10">In the RecBCD complex, RecB has a slow 3'-5' helicase, an exonuclease activity and loads RecA onto ssDNA, RecD has a fast 5'-3' helicase activity, while RecC stimulates the ATPase and processivity of the RecB helicase and contributes to recognition of the Chi site.</text>
</comment>
<dbReference type="SUPFAM" id="SSF52980">
    <property type="entry name" value="Restriction endonuclease-like"/>
    <property type="match status" value="1"/>
</dbReference>
<evidence type="ECO:0000256" key="6">
    <source>
        <dbReference type="ARBA" id="ARBA00022839"/>
    </source>
</evidence>
<evidence type="ECO:0000256" key="4">
    <source>
        <dbReference type="ARBA" id="ARBA00022801"/>
    </source>
</evidence>
<keyword evidence="2 10" id="KW-0547">Nucleotide-binding</keyword>
<evidence type="ECO:0000256" key="2">
    <source>
        <dbReference type="ARBA" id="ARBA00022741"/>
    </source>
</evidence>
<keyword evidence="9 10" id="KW-0234">DNA repair</keyword>
<evidence type="ECO:0000256" key="10">
    <source>
        <dbReference type="HAMAP-Rule" id="MF_01486"/>
    </source>
</evidence>
<keyword evidence="14" id="KW-1185">Reference proteome</keyword>
<name>A0ABN2VQ82_9ACTN</name>
<keyword evidence="4 10" id="KW-0378">Hydrolase</keyword>
<dbReference type="PANTHER" id="PTHR30591">
    <property type="entry name" value="RECBCD ENZYME SUBUNIT RECC"/>
    <property type="match status" value="1"/>
</dbReference>
<evidence type="ECO:0000313" key="13">
    <source>
        <dbReference type="EMBL" id="GAA2068303.1"/>
    </source>
</evidence>
<evidence type="ECO:0000256" key="5">
    <source>
        <dbReference type="ARBA" id="ARBA00022806"/>
    </source>
</evidence>
<keyword evidence="8 10" id="KW-0238">DNA-binding</keyword>
<dbReference type="Proteomes" id="UP001501480">
    <property type="component" value="Unassembled WGS sequence"/>
</dbReference>
<dbReference type="Gene3D" id="3.40.50.10930">
    <property type="match status" value="1"/>
</dbReference>
<dbReference type="RefSeq" id="WP_344322804.1">
    <property type="nucleotide sequence ID" value="NZ_BAAAPY010000001.1"/>
</dbReference>
<evidence type="ECO:0000256" key="9">
    <source>
        <dbReference type="ARBA" id="ARBA00023204"/>
    </source>
</evidence>
<dbReference type="SUPFAM" id="SSF52540">
    <property type="entry name" value="P-loop containing nucleoside triphosphate hydrolases"/>
    <property type="match status" value="2"/>
</dbReference>
<dbReference type="Pfam" id="PF04257">
    <property type="entry name" value="Exonuc_V_gamma"/>
    <property type="match status" value="1"/>
</dbReference>
<evidence type="ECO:0000256" key="1">
    <source>
        <dbReference type="ARBA" id="ARBA00022722"/>
    </source>
</evidence>
<comment type="function">
    <text evidence="10">A helicase/nuclease that prepares dsDNA breaks (DSB) for recombinational DNA repair. Binds to DSBs and unwinds DNA via a highly rapid and processive ATP-dependent bidirectional helicase activity. Unwinds dsDNA until it encounters a Chi (crossover hotspot instigator) sequence from the 3' direction. Cuts ssDNA a few nucleotides 3' to the Chi site. The properties and activities of the enzyme are changed at Chi. The Chi-altered holoenzyme produces a long 3'-ssDNA overhang and facilitates RecA-binding to the ssDNA for homologous DNA recombination and repair. Holoenzyme degrades any linearized DNA that is unable to undergo homologous recombination. In the holoenzyme this subunit recognizes the wild-type Chi sequence, and when added to isolated RecB increases its ATP-dependent helicase processivity.</text>
</comment>
<dbReference type="InterPro" id="IPR006697">
    <property type="entry name" value="RecC"/>
</dbReference>
<organism evidence="13 14">
    <name type="scientific">Aeromicrobium halocynthiae</name>
    <dbReference type="NCBI Taxonomy" id="560557"/>
    <lineage>
        <taxon>Bacteria</taxon>
        <taxon>Bacillati</taxon>
        <taxon>Actinomycetota</taxon>
        <taxon>Actinomycetes</taxon>
        <taxon>Propionibacteriales</taxon>
        <taxon>Nocardioidaceae</taxon>
        <taxon>Aeromicrobium</taxon>
    </lineage>
</organism>
<dbReference type="InterPro" id="IPR011335">
    <property type="entry name" value="Restrct_endonuc-II-like"/>
</dbReference>
<evidence type="ECO:0000313" key="14">
    <source>
        <dbReference type="Proteomes" id="UP001501480"/>
    </source>
</evidence>
<accession>A0ABN2VQ82</accession>
<keyword evidence="1 10" id="KW-0540">Nuclease</keyword>
<evidence type="ECO:0000256" key="11">
    <source>
        <dbReference type="SAM" id="MobiDB-lite"/>
    </source>
</evidence>
<sequence length="1126" mass="121717">MPLTVHRADRADVLVEGLARLLQEPPDDPFALDVVVVAAAGVERWVAQRLSHRLGTQDGRDDGICAGVDFRRPAHLVSELTERDVDDPWAPDRLTWAVLDLLETHLAEPWLAVVARHLGAGHPTNEAELRRARRFGTARRVASLLHSYAVQRPEMVAAWQAGDDTDGHGQLLPESARWQAELWRRLVPRLAPHPSPDRRLAETAELLRAGQVPSALAGRLSFVGHTRMPRAELDVVAALGLHRDVHLWLPHPSQRRWERTAVATPASTGDTGTTLPRSAVDAPGEGNLLLTSCGRDAAELQHTLSAVTDQRSTSLRVEHLAPPERPATLLGLLQTDLVEDRELAPADPARRVAETDRSLQVHACHGPARQVDVLREVLLGLLEDDASLQLRDVIVMCPDVETFAPLIHAAFGLEDVEGVDHPGHRLRVRLADRATTAVNPVAEVLQRVAAIAAEGRARVVDVVDLLALAPVRRRFGLSADDLEQIETWAADTAVRWGFDADARQVWGLGGLAQNTWAAGLDRLAVSVVSDAADGIRPGDVLPLDDLSSTDIGLVGRLHELLERLHGVVDALAAGETSTWRDALATAVETLTDVTGDDAWQREQVLRTIAALGPGEATAATGGASDALGPSEVVAVLDRAFAPRPSRTSFRTGAVTVCTMVPMRSVPHRVVCLLGLDADAFPRVTTPLGDDVLSLAPRVGERDVAGEDRQLFLDAVMSATEHLVITYTGASEHSGRTLPPATPVGELLDQLERSVLERRPSEDGRTLRERVVTRHPLQAFDESAFTPGAIVTDEPFSFDTAALAGARAARSAPAPVPPLVASSLPPVDEDVVSLQDLRDFVAHPVRAFVRQRLGVRLPYESDPQESGIPLQLDGLAQWKLNEQLLQSVLAGATGEQADADARRSGLLPPAPLSGPALQQAHDLVIALFGIAAPWRDEPASAVDVDHLLPDGRRVVGTVTGVRSTGLLTVTASTLKGRQLTEPWVDLLALSAAGRTAPARIVGRVPNGYRKHPGTITLRAPSSTEADRILTDLLDLRAEGLRRPLPLPIKTSEPVATTLLRTQDLARAERAARGEWEGNRNRDIAGEADDGYHRLALPDCTVEDLLRRGLDRHALRLWTPLLEHREST</sequence>
<dbReference type="Gene3D" id="3.40.50.300">
    <property type="entry name" value="P-loop containing nucleotide triphosphate hydrolases"/>
    <property type="match status" value="2"/>
</dbReference>
<proteinExistence type="inferred from homology"/>
<dbReference type="Gene3D" id="1.10.10.160">
    <property type="match status" value="1"/>
</dbReference>
<dbReference type="InterPro" id="IPR041500">
    <property type="entry name" value="RecC_C"/>
</dbReference>
<protein>
    <recommendedName>
        <fullName evidence="10">RecBCD enzyme subunit RecC</fullName>
    </recommendedName>
    <alternativeName>
        <fullName evidence="10">Exonuclease V subunit RecC</fullName>
        <shortName evidence="10">ExoV subunit RecC</shortName>
    </alternativeName>
    <alternativeName>
        <fullName evidence="10">Helicase/nuclease RecBCD subunit RecC</fullName>
    </alternativeName>
</protein>
<comment type="similarity">
    <text evidence="10">Belongs to the RecC family.</text>
</comment>
<dbReference type="NCBIfam" id="TIGR01450">
    <property type="entry name" value="recC"/>
    <property type="match status" value="1"/>
</dbReference>
<evidence type="ECO:0000256" key="3">
    <source>
        <dbReference type="ARBA" id="ARBA00022763"/>
    </source>
</evidence>
<dbReference type="PIRSF" id="PIRSF000980">
    <property type="entry name" value="RecC"/>
    <property type="match status" value="1"/>
</dbReference>
<keyword evidence="3 10" id="KW-0227">DNA damage</keyword>
<dbReference type="InterPro" id="IPR013986">
    <property type="entry name" value="DExx_box_DNA_helicase_dom_sf"/>
</dbReference>
<evidence type="ECO:0000259" key="12">
    <source>
        <dbReference type="Pfam" id="PF17946"/>
    </source>
</evidence>
<comment type="subunit">
    <text evidence="10">Heterotrimer of RecB, RecC and RecD. All subunits contribute to DNA-binding.</text>
</comment>
<dbReference type="PANTHER" id="PTHR30591:SF1">
    <property type="entry name" value="RECBCD ENZYME SUBUNIT RECC"/>
    <property type="match status" value="1"/>
</dbReference>
<comment type="caution">
    <text evidence="13">The sequence shown here is derived from an EMBL/GenBank/DDBJ whole genome shotgun (WGS) entry which is preliminary data.</text>
</comment>
<feature type="region of interest" description="Disordered" evidence="11">
    <location>
        <begin position="263"/>
        <end position="283"/>
    </location>
</feature>
<keyword evidence="6 10" id="KW-0269">Exonuclease</keyword>